<sequence length="127" mass="14382">MEIGIPPTSRGIRRDGEEACLYCRRVGRRDCCEIADEPTLEAARLMQSNSDPRLTRLARLNLACAMMCWLAKKIVDEVNRRRIGRYEIMGAILGQLGLQQASPNGHRLLLFILAEQLWATWVLEGIS</sequence>
<dbReference type="Proteomes" id="UP000265631">
    <property type="component" value="Unassembled WGS sequence"/>
</dbReference>
<evidence type="ECO:0000313" key="1">
    <source>
        <dbReference type="EMBL" id="RFN41537.1"/>
    </source>
</evidence>
<accession>A0A395M4L0</accession>
<reference evidence="1 2" key="1">
    <citation type="journal article" date="2018" name="PLoS Pathog.">
        <title>Evolution of structural diversity of trichothecenes, a family of toxins produced by plant pathogenic and entomopathogenic fungi.</title>
        <authorList>
            <person name="Proctor R.H."/>
            <person name="McCormick S.P."/>
            <person name="Kim H.S."/>
            <person name="Cardoza R.E."/>
            <person name="Stanley A.M."/>
            <person name="Lindo L."/>
            <person name="Kelly A."/>
            <person name="Brown D.W."/>
            <person name="Lee T."/>
            <person name="Vaughan M.M."/>
            <person name="Alexander N.J."/>
            <person name="Busman M."/>
            <person name="Gutierrez S."/>
        </authorList>
    </citation>
    <scope>NUCLEOTIDE SEQUENCE [LARGE SCALE GENOMIC DNA]</scope>
    <source>
        <strain evidence="1 2">NRRL 13405</strain>
    </source>
</reference>
<comment type="caution">
    <text evidence="1">The sequence shown here is derived from an EMBL/GenBank/DDBJ whole genome shotgun (WGS) entry which is preliminary data.</text>
</comment>
<protein>
    <submittedName>
        <fullName evidence="1">Uncharacterized protein</fullName>
    </submittedName>
</protein>
<name>A0A395M4L0_9HYPO</name>
<gene>
    <name evidence="1" type="ORF">FIE12Z_12954</name>
</gene>
<evidence type="ECO:0000313" key="2">
    <source>
        <dbReference type="Proteomes" id="UP000265631"/>
    </source>
</evidence>
<dbReference type="AlphaFoldDB" id="A0A395M4L0"/>
<dbReference type="EMBL" id="PXXK01000845">
    <property type="protein sequence ID" value="RFN41537.1"/>
    <property type="molecule type" value="Genomic_DNA"/>
</dbReference>
<organism evidence="1 2">
    <name type="scientific">Fusarium flagelliforme</name>
    <dbReference type="NCBI Taxonomy" id="2675880"/>
    <lineage>
        <taxon>Eukaryota</taxon>
        <taxon>Fungi</taxon>
        <taxon>Dikarya</taxon>
        <taxon>Ascomycota</taxon>
        <taxon>Pezizomycotina</taxon>
        <taxon>Sordariomycetes</taxon>
        <taxon>Hypocreomycetidae</taxon>
        <taxon>Hypocreales</taxon>
        <taxon>Nectriaceae</taxon>
        <taxon>Fusarium</taxon>
        <taxon>Fusarium incarnatum-equiseti species complex</taxon>
    </lineage>
</organism>
<proteinExistence type="predicted"/>
<keyword evidence="2" id="KW-1185">Reference proteome</keyword>